<dbReference type="Proteomes" id="UP000238823">
    <property type="component" value="Unassembled WGS sequence"/>
</dbReference>
<evidence type="ECO:0000313" key="4">
    <source>
        <dbReference type="EMBL" id="PRQ05129.1"/>
    </source>
</evidence>
<keyword evidence="2" id="KW-1133">Transmembrane helix</keyword>
<evidence type="ECO:0000256" key="1">
    <source>
        <dbReference type="SAM" id="MobiDB-lite"/>
    </source>
</evidence>
<keyword evidence="3" id="KW-0732">Signal</keyword>
<gene>
    <name evidence="4" type="ORF">ENSA7_47580</name>
</gene>
<dbReference type="AlphaFoldDB" id="A0A2S9YJ50"/>
<feature type="chain" id="PRO_5015405757" description="Chromosome partition protein Smc" evidence="3">
    <location>
        <begin position="17"/>
        <end position="339"/>
    </location>
</feature>
<evidence type="ECO:0000256" key="2">
    <source>
        <dbReference type="SAM" id="Phobius"/>
    </source>
</evidence>
<proteinExistence type="predicted"/>
<comment type="caution">
    <text evidence="4">The sequence shown here is derived from an EMBL/GenBank/DDBJ whole genome shotgun (WGS) entry which is preliminary data.</text>
</comment>
<keyword evidence="2" id="KW-0812">Transmembrane</keyword>
<protein>
    <recommendedName>
        <fullName evidence="6">Chromosome partition protein Smc</fullName>
    </recommendedName>
</protein>
<evidence type="ECO:0000256" key="3">
    <source>
        <dbReference type="SAM" id="SignalP"/>
    </source>
</evidence>
<feature type="region of interest" description="Disordered" evidence="1">
    <location>
        <begin position="148"/>
        <end position="171"/>
    </location>
</feature>
<feature type="transmembrane region" description="Helical" evidence="2">
    <location>
        <begin position="291"/>
        <end position="316"/>
    </location>
</feature>
<feature type="compositionally biased region" description="Basic and acidic residues" evidence="1">
    <location>
        <begin position="148"/>
        <end position="157"/>
    </location>
</feature>
<feature type="signal peptide" evidence="3">
    <location>
        <begin position="1"/>
        <end position="16"/>
    </location>
</feature>
<keyword evidence="2" id="KW-0472">Membrane</keyword>
<evidence type="ECO:0000313" key="5">
    <source>
        <dbReference type="Proteomes" id="UP000238823"/>
    </source>
</evidence>
<sequence>MVGAGMFLAFSVLAFAGPKICTYEIEFENVDPDIRAAARIEVAAALHGRGDKEFRYQPGPNTSEYHADIRVTPDREHAPRNYLINGLAAAPGPVLHSRIASAIIKDCRGDLKVVRTAYSRAGGDYRARERAEKEVAVLREQIQTLSAERDEARDHAKSLSAELETLKDENDETRKRLEAELEKVKDRLTIVTKQRGEALLELEALYNDYQSIVGELEQRDQRITALEDDLTGASEIGERLVAVHSVALGFDVIGTGLLAIGAINGAYCGPRWLAGDEDCQRKSWRSVEDSLHIGISGGVILGVGLTLHIAAFSAYAHDQRKQIAGSTAHIRWEGTRIRF</sequence>
<reference evidence="4 5" key="1">
    <citation type="submission" date="2018-03" db="EMBL/GenBank/DDBJ databases">
        <title>Draft Genome Sequences of the Obligatory Marine Myxobacteria Enhygromyxa salina SWB007.</title>
        <authorList>
            <person name="Poehlein A."/>
            <person name="Moghaddam J.A."/>
            <person name="Harms H."/>
            <person name="Alanjari M."/>
            <person name="Koenig G.M."/>
            <person name="Daniel R."/>
            <person name="Schaeberle T.F."/>
        </authorList>
    </citation>
    <scope>NUCLEOTIDE SEQUENCE [LARGE SCALE GENOMIC DNA]</scope>
    <source>
        <strain evidence="4 5">SWB007</strain>
    </source>
</reference>
<accession>A0A2S9YJ50</accession>
<name>A0A2S9YJ50_9BACT</name>
<evidence type="ECO:0008006" key="6">
    <source>
        <dbReference type="Google" id="ProtNLM"/>
    </source>
</evidence>
<organism evidence="4 5">
    <name type="scientific">Enhygromyxa salina</name>
    <dbReference type="NCBI Taxonomy" id="215803"/>
    <lineage>
        <taxon>Bacteria</taxon>
        <taxon>Pseudomonadati</taxon>
        <taxon>Myxococcota</taxon>
        <taxon>Polyangia</taxon>
        <taxon>Nannocystales</taxon>
        <taxon>Nannocystaceae</taxon>
        <taxon>Enhygromyxa</taxon>
    </lineage>
</organism>
<dbReference type="EMBL" id="PVNL01000097">
    <property type="protein sequence ID" value="PRQ05129.1"/>
    <property type="molecule type" value="Genomic_DNA"/>
</dbReference>